<comment type="caution">
    <text evidence="4">The sequence shown here is derived from an EMBL/GenBank/DDBJ whole genome shotgun (WGS) entry which is preliminary data.</text>
</comment>
<protein>
    <submittedName>
        <fullName evidence="4">3',5'-cyclic AMP phosphodiesterase CpdA</fullName>
    </submittedName>
</protein>
<dbReference type="Proteomes" id="UP000222106">
    <property type="component" value="Unassembled WGS sequence"/>
</dbReference>
<keyword evidence="5" id="KW-1185">Reference proteome</keyword>
<evidence type="ECO:0000313" key="4">
    <source>
        <dbReference type="EMBL" id="PFG39587.1"/>
    </source>
</evidence>
<dbReference type="EMBL" id="PDJI01000004">
    <property type="protein sequence ID" value="PFG39587.1"/>
    <property type="molecule type" value="Genomic_DNA"/>
</dbReference>
<keyword evidence="2" id="KW-1133">Transmembrane helix</keyword>
<evidence type="ECO:0000313" key="5">
    <source>
        <dbReference type="Proteomes" id="UP000222106"/>
    </source>
</evidence>
<evidence type="ECO:0000259" key="3">
    <source>
        <dbReference type="Pfam" id="PF00149"/>
    </source>
</evidence>
<dbReference type="InterPro" id="IPR051918">
    <property type="entry name" value="STPP_CPPED1"/>
</dbReference>
<feature type="domain" description="Calcineurin-like phosphoesterase" evidence="3">
    <location>
        <begin position="111"/>
        <end position="291"/>
    </location>
</feature>
<dbReference type="Pfam" id="PF00149">
    <property type="entry name" value="Metallophos"/>
    <property type="match status" value="1"/>
</dbReference>
<dbReference type="InterPro" id="IPR004843">
    <property type="entry name" value="Calcineurin-like_PHP"/>
</dbReference>
<feature type="region of interest" description="Disordered" evidence="1">
    <location>
        <begin position="65"/>
        <end position="108"/>
    </location>
</feature>
<dbReference type="AlphaFoldDB" id="A0A2A9EKH3"/>
<sequence>MTGDIGTRFDAVARPVLRDEEANRPPRRRNAVDHEVMTRRRTLVAVLVVLVLVTVATVWALATGLGAPGRPAGDDGARPAPSAVGTAPPTAGTVPSAGPTGPRSPSAPEARIAVAGDTGTGDQEIRETVDAMVAREDRQGPYDALVLLGDIVYDDGDASQVDERVTDPFAPVLDTGAELVPVLGNHDVASGEQNQILADLGRSRGWYVQEVGRVRIVVLDSNRVDDAGQTRWLEKTLAADVPPGTWTVVALHHPPFSAGEHGSDMAVREEWVPLFEKFGVPLVLAGHDHDYQRSRPIDGVTYVVSGGAAKLRPTGREDFTEVSTSTRHFLDLAVYGDRLVGRAVDQSGRVLDEFTIPGP</sequence>
<dbReference type="PANTHER" id="PTHR43143:SF1">
    <property type="entry name" value="SERINE_THREONINE-PROTEIN PHOSPHATASE CPPED1"/>
    <property type="match status" value="1"/>
</dbReference>
<dbReference type="Gene3D" id="3.60.21.10">
    <property type="match status" value="1"/>
</dbReference>
<dbReference type="PANTHER" id="PTHR43143">
    <property type="entry name" value="METALLOPHOSPHOESTERASE, CALCINEURIN SUPERFAMILY"/>
    <property type="match status" value="1"/>
</dbReference>
<organism evidence="4 5">
    <name type="scientific">Georgenia soli</name>
    <dbReference type="NCBI Taxonomy" id="638953"/>
    <lineage>
        <taxon>Bacteria</taxon>
        <taxon>Bacillati</taxon>
        <taxon>Actinomycetota</taxon>
        <taxon>Actinomycetes</taxon>
        <taxon>Micrococcales</taxon>
        <taxon>Bogoriellaceae</taxon>
        <taxon>Georgenia</taxon>
    </lineage>
</organism>
<dbReference type="SUPFAM" id="SSF56300">
    <property type="entry name" value="Metallo-dependent phosphatases"/>
    <property type="match status" value="1"/>
</dbReference>
<keyword evidence="2" id="KW-0812">Transmembrane</keyword>
<keyword evidence="2" id="KW-0472">Membrane</keyword>
<evidence type="ECO:0000256" key="2">
    <source>
        <dbReference type="SAM" id="Phobius"/>
    </source>
</evidence>
<proteinExistence type="predicted"/>
<dbReference type="GO" id="GO:0016787">
    <property type="term" value="F:hydrolase activity"/>
    <property type="evidence" value="ECO:0007669"/>
    <property type="project" value="InterPro"/>
</dbReference>
<accession>A0A2A9EKH3</accession>
<evidence type="ECO:0000256" key="1">
    <source>
        <dbReference type="SAM" id="MobiDB-lite"/>
    </source>
</evidence>
<dbReference type="InterPro" id="IPR029052">
    <property type="entry name" value="Metallo-depent_PP-like"/>
</dbReference>
<name>A0A2A9EKH3_9MICO</name>
<feature type="transmembrane region" description="Helical" evidence="2">
    <location>
        <begin position="43"/>
        <end position="62"/>
    </location>
</feature>
<reference evidence="4 5" key="1">
    <citation type="submission" date="2017-10" db="EMBL/GenBank/DDBJ databases">
        <title>Sequencing the genomes of 1000 actinobacteria strains.</title>
        <authorList>
            <person name="Klenk H.-P."/>
        </authorList>
    </citation>
    <scope>NUCLEOTIDE SEQUENCE [LARGE SCALE GENOMIC DNA]</scope>
    <source>
        <strain evidence="4 5">DSM 21838</strain>
    </source>
</reference>
<gene>
    <name evidence="4" type="ORF">ATJ97_2098</name>
</gene>